<sequence length="93" mass="9916">MRIRPSVVIALGVGYVLGARAGREQYDAIMRQAREIRERPEVQGAAGLISAQAGAAFQRARGLLGIEPEPPRTLPFRPLAAHSSNGVSSVSTH</sequence>
<proteinExistence type="predicted"/>
<dbReference type="Proteomes" id="UP001201873">
    <property type="component" value="Unassembled WGS sequence"/>
</dbReference>
<dbReference type="RefSeq" id="WP_248825336.1">
    <property type="nucleotide sequence ID" value="NZ_JALKFT010000014.1"/>
</dbReference>
<protein>
    <recommendedName>
        <fullName evidence="4">Secreted protein</fullName>
    </recommendedName>
</protein>
<evidence type="ECO:0000313" key="3">
    <source>
        <dbReference type="Proteomes" id="UP001201873"/>
    </source>
</evidence>
<dbReference type="EMBL" id="JALKFT010000014">
    <property type="protein sequence ID" value="MCK9877036.1"/>
    <property type="molecule type" value="Genomic_DNA"/>
</dbReference>
<name>A0ABT0JZT0_9ACTN</name>
<evidence type="ECO:0000313" key="2">
    <source>
        <dbReference type="EMBL" id="MCK9877036.1"/>
    </source>
</evidence>
<organism evidence="2 3">
    <name type="scientific">Frankia umida</name>
    <dbReference type="NCBI Taxonomy" id="573489"/>
    <lineage>
        <taxon>Bacteria</taxon>
        <taxon>Bacillati</taxon>
        <taxon>Actinomycetota</taxon>
        <taxon>Actinomycetes</taxon>
        <taxon>Frankiales</taxon>
        <taxon>Frankiaceae</taxon>
        <taxon>Frankia</taxon>
    </lineage>
</organism>
<reference evidence="2 3" key="1">
    <citation type="submission" date="2022-04" db="EMBL/GenBank/DDBJ databases">
        <title>Genome diversity in the genus Frankia.</title>
        <authorList>
            <person name="Carlos-Shanley C."/>
            <person name="Hahn D."/>
        </authorList>
    </citation>
    <scope>NUCLEOTIDE SEQUENCE [LARGE SCALE GENOMIC DNA]</scope>
    <source>
        <strain evidence="2 3">Ag45/Mut15</strain>
    </source>
</reference>
<feature type="region of interest" description="Disordered" evidence="1">
    <location>
        <begin position="74"/>
        <end position="93"/>
    </location>
</feature>
<feature type="compositionally biased region" description="Polar residues" evidence="1">
    <location>
        <begin position="82"/>
        <end position="93"/>
    </location>
</feature>
<accession>A0ABT0JZT0</accession>
<keyword evidence="3" id="KW-1185">Reference proteome</keyword>
<evidence type="ECO:0000256" key="1">
    <source>
        <dbReference type="SAM" id="MobiDB-lite"/>
    </source>
</evidence>
<gene>
    <name evidence="2" type="ORF">MXD59_14850</name>
</gene>
<evidence type="ECO:0008006" key="4">
    <source>
        <dbReference type="Google" id="ProtNLM"/>
    </source>
</evidence>
<comment type="caution">
    <text evidence="2">The sequence shown here is derived from an EMBL/GenBank/DDBJ whole genome shotgun (WGS) entry which is preliminary data.</text>
</comment>